<dbReference type="RefSeq" id="WP_251520684.1">
    <property type="nucleotide sequence ID" value="NZ_CP128355.1"/>
</dbReference>
<accession>A0ABZ3EBH7</accession>
<gene>
    <name evidence="2" type="ORF">QQM35_08790</name>
</gene>
<proteinExistence type="predicted"/>
<dbReference type="InterPro" id="IPR048110">
    <property type="entry name" value="SA1362/YqhP-like"/>
</dbReference>
<evidence type="ECO:0000313" key="2">
    <source>
        <dbReference type="EMBL" id="XAF70159.1"/>
    </source>
</evidence>
<dbReference type="EMBL" id="CP128355">
    <property type="protein sequence ID" value="XAF70159.1"/>
    <property type="molecule type" value="Genomic_DNA"/>
</dbReference>
<sequence length="73" mass="8871">MFKQILFYIVLAVAAVGLILNINHFLFSFVSMLINLAIIVGIIYLIYYFFFLTEDQRKYKRALRKHKRQNRRR</sequence>
<keyword evidence="1" id="KW-1133">Transmembrane helix</keyword>
<feature type="transmembrane region" description="Helical" evidence="1">
    <location>
        <begin position="32"/>
        <end position="51"/>
    </location>
</feature>
<protein>
    <submittedName>
        <fullName evidence="2">SA1362 family protein</fullName>
    </submittedName>
</protein>
<dbReference type="Proteomes" id="UP001436297">
    <property type="component" value="Chromosome"/>
</dbReference>
<feature type="transmembrane region" description="Helical" evidence="1">
    <location>
        <begin position="5"/>
        <end position="26"/>
    </location>
</feature>
<keyword evidence="3" id="KW-1185">Reference proteome</keyword>
<evidence type="ECO:0000256" key="1">
    <source>
        <dbReference type="SAM" id="Phobius"/>
    </source>
</evidence>
<keyword evidence="1" id="KW-0472">Membrane</keyword>
<evidence type="ECO:0000313" key="3">
    <source>
        <dbReference type="Proteomes" id="UP001436297"/>
    </source>
</evidence>
<reference evidence="2 3" key="1">
    <citation type="journal article" date="2024" name="Pathogens">
        <title>Staphylococcus hsinchuensis sp. nov., Isolated from Soymilk.</title>
        <authorList>
            <person name="Wang Y.T."/>
            <person name="Lin Y.C."/>
            <person name="Hsieh Y.H."/>
            <person name="Lin Y.T."/>
            <person name="Hamada M."/>
            <person name="Chen C.C."/>
            <person name="Liou J.S."/>
            <person name="Lee A.Y."/>
            <person name="Zhang W.L."/>
            <person name="Chen Y.T."/>
            <person name="Huang C.H."/>
        </authorList>
    </citation>
    <scope>NUCLEOTIDE SEQUENCE [LARGE SCALE GENOMIC DNA]</scope>
    <source>
        <strain evidence="2 3">H164</strain>
    </source>
</reference>
<dbReference type="NCBIfam" id="NF041554">
    <property type="entry name" value="SA1362_fam"/>
    <property type="match status" value="1"/>
</dbReference>
<name>A0ABZ3EBH7_9STAP</name>
<organism evidence="2 3">
    <name type="scientific">Staphylococcus hsinchuensis</name>
    <dbReference type="NCBI Taxonomy" id="3051183"/>
    <lineage>
        <taxon>Bacteria</taxon>
        <taxon>Bacillati</taxon>
        <taxon>Bacillota</taxon>
        <taxon>Bacilli</taxon>
        <taxon>Bacillales</taxon>
        <taxon>Staphylococcaceae</taxon>
        <taxon>Staphylococcus</taxon>
    </lineage>
</organism>
<keyword evidence="1" id="KW-0812">Transmembrane</keyword>